<evidence type="ECO:0000256" key="1">
    <source>
        <dbReference type="ARBA" id="ARBA00005854"/>
    </source>
</evidence>
<dbReference type="CDD" id="cd05301">
    <property type="entry name" value="GDH"/>
    <property type="match status" value="1"/>
</dbReference>
<dbReference type="EMBL" id="JSUQ01000009">
    <property type="protein sequence ID" value="KHQ53061.1"/>
    <property type="molecule type" value="Genomic_DNA"/>
</dbReference>
<organism evidence="7 8">
    <name type="scientific">Mameliella alba</name>
    <dbReference type="NCBI Taxonomy" id="561184"/>
    <lineage>
        <taxon>Bacteria</taxon>
        <taxon>Pseudomonadati</taxon>
        <taxon>Pseudomonadota</taxon>
        <taxon>Alphaproteobacteria</taxon>
        <taxon>Rhodobacterales</taxon>
        <taxon>Roseobacteraceae</taxon>
        <taxon>Mameliella</taxon>
    </lineage>
</organism>
<sequence length="331" mass="36067">MMNAPAILNNRPRVLVTRRWPQTVEAELAERFDTVFNVEDRPMSAEDFRDALGKFDAILPTVTDGLGSEAMDVSEARTRILANYGVGFSHIDTDAAKKLGIAVTNTPDVLSECTADLAMTLMLMVARRAGEGERELRAGQWTGWRPTHLVGAKVSGKVLGIVGFGRIGQAMAQRAHFGFGMKILVQNRSRVAQDVLDRYNAVQVDTIEDLLPQCDFVSLHCPGGAANRHLINSHRLDLMKPGAFLINTARGEVIDEHALAQALMFDCIGGAALDVFDGEPKVAPILLDCDNLVMLPHLGSATEETRTAMGMRVLDNLVDFFEGRTPGDQVA</sequence>
<reference evidence="7 8" key="1">
    <citation type="submission" date="2014-10" db="EMBL/GenBank/DDBJ databases">
        <title>Genome sequence of Ponticoccus sp. strain UMTAT08 isolated from clonal culture of toxic dinoflagellate Alexandrium tamiyavanichii.</title>
        <authorList>
            <person name="Gan H.Y."/>
            <person name="Muhd D.-D."/>
            <person name="Mohd Noor M.E."/>
            <person name="Yeong Y.S."/>
            <person name="Usup G."/>
        </authorList>
    </citation>
    <scope>NUCLEOTIDE SEQUENCE [LARGE SCALE GENOMIC DNA]</scope>
    <source>
        <strain evidence="7 8">UMTAT08</strain>
    </source>
</reference>
<dbReference type="PANTHER" id="PTHR10996:SF283">
    <property type="entry name" value="GLYOXYLATE_HYDROXYPYRUVATE REDUCTASE B"/>
    <property type="match status" value="1"/>
</dbReference>
<dbReference type="FunFam" id="3.40.50.720:FF:000203">
    <property type="entry name" value="D-3-phosphoglycerate dehydrogenase (SerA)"/>
    <property type="match status" value="1"/>
</dbReference>
<dbReference type="Proteomes" id="UP000030960">
    <property type="component" value="Unassembled WGS sequence"/>
</dbReference>
<dbReference type="InterPro" id="IPR006140">
    <property type="entry name" value="D-isomer_DH_NAD-bd"/>
</dbReference>
<dbReference type="PROSITE" id="PS00670">
    <property type="entry name" value="D_2_HYDROXYACID_DH_2"/>
    <property type="match status" value="1"/>
</dbReference>
<feature type="domain" description="D-isomer specific 2-hydroxyacid dehydrogenase catalytic" evidence="5">
    <location>
        <begin position="15"/>
        <end position="330"/>
    </location>
</feature>
<dbReference type="STRING" id="561184.SAMN05216376_103445"/>
<keyword evidence="8" id="KW-1185">Reference proteome</keyword>
<feature type="domain" description="D-isomer specific 2-hydroxyacid dehydrogenase NAD-binding" evidence="6">
    <location>
        <begin position="119"/>
        <end position="299"/>
    </location>
</feature>
<evidence type="ECO:0000259" key="6">
    <source>
        <dbReference type="Pfam" id="PF02826"/>
    </source>
</evidence>
<proteinExistence type="inferred from homology"/>
<evidence type="ECO:0000256" key="2">
    <source>
        <dbReference type="ARBA" id="ARBA00023002"/>
    </source>
</evidence>
<dbReference type="InterPro" id="IPR006139">
    <property type="entry name" value="D-isomer_2_OHA_DH_cat_dom"/>
</dbReference>
<accession>A0A0B3S8R3</accession>
<dbReference type="Gene3D" id="3.40.50.720">
    <property type="entry name" value="NAD(P)-binding Rossmann-like Domain"/>
    <property type="match status" value="2"/>
</dbReference>
<comment type="caution">
    <text evidence="7">The sequence shown here is derived from an EMBL/GenBank/DDBJ whole genome shotgun (WGS) entry which is preliminary data.</text>
</comment>
<dbReference type="SUPFAM" id="SSF51735">
    <property type="entry name" value="NAD(P)-binding Rossmann-fold domains"/>
    <property type="match status" value="1"/>
</dbReference>
<dbReference type="InterPro" id="IPR029753">
    <property type="entry name" value="D-isomer_DH_CS"/>
</dbReference>
<dbReference type="PROSITE" id="PS00671">
    <property type="entry name" value="D_2_HYDROXYACID_DH_3"/>
    <property type="match status" value="1"/>
</dbReference>
<dbReference type="SUPFAM" id="SSF52283">
    <property type="entry name" value="Formate/glycerate dehydrogenase catalytic domain-like"/>
    <property type="match status" value="1"/>
</dbReference>
<dbReference type="GO" id="GO:0051287">
    <property type="term" value="F:NAD binding"/>
    <property type="evidence" value="ECO:0007669"/>
    <property type="project" value="InterPro"/>
</dbReference>
<protein>
    <submittedName>
        <fullName evidence="7">2-hydroxyacid dehydrogenase</fullName>
    </submittedName>
</protein>
<dbReference type="InterPro" id="IPR050223">
    <property type="entry name" value="D-isomer_2-hydroxyacid_DH"/>
</dbReference>
<evidence type="ECO:0000259" key="5">
    <source>
        <dbReference type="Pfam" id="PF00389"/>
    </source>
</evidence>
<dbReference type="GO" id="GO:0005829">
    <property type="term" value="C:cytosol"/>
    <property type="evidence" value="ECO:0007669"/>
    <property type="project" value="TreeGrafter"/>
</dbReference>
<dbReference type="Pfam" id="PF02826">
    <property type="entry name" value="2-Hacid_dh_C"/>
    <property type="match status" value="1"/>
</dbReference>
<keyword evidence="2 4" id="KW-0560">Oxidoreductase</keyword>
<evidence type="ECO:0000313" key="8">
    <source>
        <dbReference type="Proteomes" id="UP000030960"/>
    </source>
</evidence>
<evidence type="ECO:0000313" key="7">
    <source>
        <dbReference type="EMBL" id="KHQ53061.1"/>
    </source>
</evidence>
<dbReference type="GO" id="GO:0016618">
    <property type="term" value="F:hydroxypyruvate reductase [NAD(P)H] activity"/>
    <property type="evidence" value="ECO:0007669"/>
    <property type="project" value="TreeGrafter"/>
</dbReference>
<dbReference type="PATRIC" id="fig|1515334.3.peg.2623"/>
<dbReference type="GO" id="GO:0030267">
    <property type="term" value="F:glyoxylate reductase (NADPH) activity"/>
    <property type="evidence" value="ECO:0007669"/>
    <property type="project" value="TreeGrafter"/>
</dbReference>
<dbReference type="InterPro" id="IPR036291">
    <property type="entry name" value="NAD(P)-bd_dom_sf"/>
</dbReference>
<evidence type="ECO:0000256" key="3">
    <source>
        <dbReference type="ARBA" id="ARBA00023027"/>
    </source>
</evidence>
<keyword evidence="3" id="KW-0520">NAD</keyword>
<comment type="similarity">
    <text evidence="1 4">Belongs to the D-isomer specific 2-hydroxyacid dehydrogenase family.</text>
</comment>
<gene>
    <name evidence="7" type="ORF">OA50_02606</name>
</gene>
<evidence type="ECO:0000256" key="4">
    <source>
        <dbReference type="RuleBase" id="RU003719"/>
    </source>
</evidence>
<dbReference type="AlphaFoldDB" id="A0A0B3S8R3"/>
<dbReference type="Pfam" id="PF00389">
    <property type="entry name" value="2-Hacid_dh"/>
    <property type="match status" value="1"/>
</dbReference>
<dbReference type="PANTHER" id="PTHR10996">
    <property type="entry name" value="2-HYDROXYACID DEHYDROGENASE-RELATED"/>
    <property type="match status" value="1"/>
</dbReference>
<name>A0A0B3S8R3_9RHOB</name>